<feature type="modified residue" description="4-aspartylphosphate" evidence="3">
    <location>
        <position position="71"/>
    </location>
</feature>
<organism evidence="6 7">
    <name type="scientific">Candidatus Eisenbergiella merdavium</name>
    <dbReference type="NCBI Taxonomy" id="2838551"/>
    <lineage>
        <taxon>Bacteria</taxon>
        <taxon>Bacillati</taxon>
        <taxon>Bacillota</taxon>
        <taxon>Clostridia</taxon>
        <taxon>Lachnospirales</taxon>
        <taxon>Lachnospiraceae</taxon>
        <taxon>Eisenbergiella</taxon>
    </lineage>
</organism>
<dbReference type="InterPro" id="IPR001789">
    <property type="entry name" value="Sig_transdc_resp-reg_receiver"/>
</dbReference>
<dbReference type="Pfam" id="PF04397">
    <property type="entry name" value="LytTR"/>
    <property type="match status" value="1"/>
</dbReference>
<dbReference type="InterPro" id="IPR046947">
    <property type="entry name" value="LytR-like"/>
</dbReference>
<reference evidence="6" key="1">
    <citation type="journal article" date="2021" name="PeerJ">
        <title>Extensive microbial diversity within the chicken gut microbiome revealed by metagenomics and culture.</title>
        <authorList>
            <person name="Gilroy R."/>
            <person name="Ravi A."/>
            <person name="Getino M."/>
            <person name="Pursley I."/>
            <person name="Horton D.L."/>
            <person name="Alikhan N.F."/>
            <person name="Baker D."/>
            <person name="Gharbi K."/>
            <person name="Hall N."/>
            <person name="Watson M."/>
            <person name="Adriaenssens E.M."/>
            <person name="Foster-Nyarko E."/>
            <person name="Jarju S."/>
            <person name="Secka A."/>
            <person name="Antonio M."/>
            <person name="Oren A."/>
            <person name="Chaudhuri R.R."/>
            <person name="La Ragione R."/>
            <person name="Hildebrand F."/>
            <person name="Pallen M.J."/>
        </authorList>
    </citation>
    <scope>NUCLEOTIDE SEQUENCE</scope>
    <source>
        <strain evidence="6">USAMLcec2-132</strain>
    </source>
</reference>
<dbReference type="SUPFAM" id="SSF52172">
    <property type="entry name" value="CheY-like"/>
    <property type="match status" value="1"/>
</dbReference>
<reference evidence="6" key="2">
    <citation type="submission" date="2021-04" db="EMBL/GenBank/DDBJ databases">
        <authorList>
            <person name="Gilroy R."/>
        </authorList>
    </citation>
    <scope>NUCLEOTIDE SEQUENCE</scope>
    <source>
        <strain evidence="6">USAMLcec2-132</strain>
    </source>
</reference>
<evidence type="ECO:0000313" key="7">
    <source>
        <dbReference type="Proteomes" id="UP000823891"/>
    </source>
</evidence>
<protein>
    <recommendedName>
        <fullName evidence="1">Stage 0 sporulation protein A homolog</fullName>
    </recommendedName>
</protein>
<evidence type="ECO:0000313" key="6">
    <source>
        <dbReference type="EMBL" id="HJC23781.1"/>
    </source>
</evidence>
<feature type="domain" description="Response regulatory" evidence="4">
    <location>
        <begin position="7"/>
        <end position="148"/>
    </location>
</feature>
<sequence length="265" mass="30617">MEKAKLRIACLEDEEEQTYYLKTVLDAYQKERDVECALSCFRSAEEFLFEHELSGHGGAESPFPYDLLVLDICLGQEAGEEEAECCDRRSMNGMELARRIRKADRQIDILFLSNLREYVFQGYEVGALRYLLKPVTGETLFPVLDLLLQKRREEPAYVLLPVAGEHQRMELGQILYLEAVGHYVRLHRTDGGTMEWKQSFSAALAELPPELFVRIHRSFCVNLMYVNSITRKNCFLEGGTELPLSRGAYQEANEAFLRYYRDQGF</sequence>
<name>A0A9D2NGG8_9FIRM</name>
<accession>A0A9D2NGG8</accession>
<evidence type="ECO:0000256" key="1">
    <source>
        <dbReference type="ARBA" id="ARBA00018672"/>
    </source>
</evidence>
<dbReference type="GO" id="GO:0000156">
    <property type="term" value="F:phosphorelay response regulator activity"/>
    <property type="evidence" value="ECO:0007669"/>
    <property type="project" value="InterPro"/>
</dbReference>
<proteinExistence type="predicted"/>
<dbReference type="AlphaFoldDB" id="A0A9D2NGG8"/>
<dbReference type="InterPro" id="IPR011006">
    <property type="entry name" value="CheY-like_superfamily"/>
</dbReference>
<dbReference type="Gene3D" id="2.40.50.1020">
    <property type="entry name" value="LytTr DNA-binding domain"/>
    <property type="match status" value="1"/>
</dbReference>
<dbReference type="EMBL" id="DWWS01000030">
    <property type="protein sequence ID" value="HJC23781.1"/>
    <property type="molecule type" value="Genomic_DNA"/>
</dbReference>
<gene>
    <name evidence="6" type="ORF">H9761_08765</name>
</gene>
<dbReference type="SMART" id="SM00850">
    <property type="entry name" value="LytTR"/>
    <property type="match status" value="1"/>
</dbReference>
<feature type="domain" description="HTH LytTR-type" evidence="5">
    <location>
        <begin position="160"/>
        <end position="258"/>
    </location>
</feature>
<dbReference type="SMART" id="SM00448">
    <property type="entry name" value="REC"/>
    <property type="match status" value="1"/>
</dbReference>
<dbReference type="Gene3D" id="3.40.50.2300">
    <property type="match status" value="1"/>
</dbReference>
<evidence type="ECO:0000259" key="5">
    <source>
        <dbReference type="PROSITE" id="PS50930"/>
    </source>
</evidence>
<dbReference type="InterPro" id="IPR007492">
    <property type="entry name" value="LytTR_DNA-bd_dom"/>
</dbReference>
<evidence type="ECO:0000256" key="2">
    <source>
        <dbReference type="ARBA" id="ARBA00024867"/>
    </source>
</evidence>
<dbReference type="PANTHER" id="PTHR37299">
    <property type="entry name" value="TRANSCRIPTIONAL REGULATOR-RELATED"/>
    <property type="match status" value="1"/>
</dbReference>
<dbReference type="PANTHER" id="PTHR37299:SF1">
    <property type="entry name" value="STAGE 0 SPORULATION PROTEIN A HOMOLOG"/>
    <property type="match status" value="1"/>
</dbReference>
<comment type="caution">
    <text evidence="6">The sequence shown here is derived from an EMBL/GenBank/DDBJ whole genome shotgun (WGS) entry which is preliminary data.</text>
</comment>
<dbReference type="PROSITE" id="PS50930">
    <property type="entry name" value="HTH_LYTTR"/>
    <property type="match status" value="1"/>
</dbReference>
<keyword evidence="3" id="KW-0597">Phosphoprotein</keyword>
<dbReference type="Proteomes" id="UP000823891">
    <property type="component" value="Unassembled WGS sequence"/>
</dbReference>
<comment type="function">
    <text evidence="2">May play the central regulatory role in sporulation. It may be an element of the effector pathway responsible for the activation of sporulation genes in response to nutritional stress. Spo0A may act in concert with spo0H (a sigma factor) to control the expression of some genes that are critical to the sporulation process.</text>
</comment>
<evidence type="ECO:0000259" key="4">
    <source>
        <dbReference type="PROSITE" id="PS50110"/>
    </source>
</evidence>
<evidence type="ECO:0000256" key="3">
    <source>
        <dbReference type="PROSITE-ProRule" id="PRU00169"/>
    </source>
</evidence>
<dbReference type="GO" id="GO:0003677">
    <property type="term" value="F:DNA binding"/>
    <property type="evidence" value="ECO:0007669"/>
    <property type="project" value="InterPro"/>
</dbReference>
<dbReference type="PROSITE" id="PS50110">
    <property type="entry name" value="RESPONSE_REGULATORY"/>
    <property type="match status" value="1"/>
</dbReference>